<sequence>MLLKQATLEGIARGDIVLAFRRWQRPTVISGTGLRTAIGVVRIGAVEPVDEAAISDSDAHAAGYADRAALIGDLRAGADLTLYRIAFDGIEADTRLALRQVADLSDADWHALAARFAKWDSAAPGYFPSILRLIGQNPEMPAAVLAERLGVEKLKFKQDVRKLKELGLTESLATGYRLSPRGGAALEKLREHRL</sequence>
<dbReference type="InterPro" id="IPR036390">
    <property type="entry name" value="WH_DNA-bd_sf"/>
</dbReference>
<protein>
    <recommendedName>
        <fullName evidence="3">ASCH domain-containing protein</fullName>
    </recommendedName>
</protein>
<comment type="caution">
    <text evidence="1">The sequence shown here is derived from an EMBL/GenBank/DDBJ whole genome shotgun (WGS) entry which is preliminary data.</text>
</comment>
<organism evidence="1 2">
    <name type="scientific">Aminobacter aganoensis</name>
    <dbReference type="NCBI Taxonomy" id="83264"/>
    <lineage>
        <taxon>Bacteria</taxon>
        <taxon>Pseudomonadati</taxon>
        <taxon>Pseudomonadota</taxon>
        <taxon>Alphaproteobacteria</taxon>
        <taxon>Hyphomicrobiales</taxon>
        <taxon>Phyllobacteriaceae</taxon>
        <taxon>Aminobacter</taxon>
    </lineage>
</organism>
<dbReference type="Proteomes" id="UP000536262">
    <property type="component" value="Unassembled WGS sequence"/>
</dbReference>
<name>A0A7X0FB43_9HYPH</name>
<evidence type="ECO:0008006" key="3">
    <source>
        <dbReference type="Google" id="ProtNLM"/>
    </source>
</evidence>
<dbReference type="SUPFAM" id="SSF46785">
    <property type="entry name" value="Winged helix' DNA-binding domain"/>
    <property type="match status" value="1"/>
</dbReference>
<keyword evidence="2" id="KW-1185">Reference proteome</keyword>
<accession>A0A7X0FB43</accession>
<evidence type="ECO:0000313" key="2">
    <source>
        <dbReference type="Proteomes" id="UP000536262"/>
    </source>
</evidence>
<reference evidence="1 2" key="1">
    <citation type="submission" date="2020-08" db="EMBL/GenBank/DDBJ databases">
        <title>Genomic Encyclopedia of Type Strains, Phase IV (KMG-IV): sequencing the most valuable type-strain genomes for metagenomic binning, comparative biology and taxonomic classification.</title>
        <authorList>
            <person name="Goeker M."/>
        </authorList>
    </citation>
    <scope>NUCLEOTIDE SEQUENCE [LARGE SCALE GENOMIC DNA]</scope>
    <source>
        <strain evidence="1 2">DSM 7051</strain>
    </source>
</reference>
<dbReference type="EMBL" id="JACHOU010000013">
    <property type="protein sequence ID" value="MBB6356425.1"/>
    <property type="molecule type" value="Genomic_DNA"/>
</dbReference>
<gene>
    <name evidence="1" type="ORF">GGR00_004233</name>
</gene>
<dbReference type="AlphaFoldDB" id="A0A7X0FB43"/>
<proteinExistence type="predicted"/>
<evidence type="ECO:0000313" key="1">
    <source>
        <dbReference type="EMBL" id="MBB6356425.1"/>
    </source>
</evidence>
<dbReference type="RefSeq" id="WP_184700793.1">
    <property type="nucleotide sequence ID" value="NZ_BAABEG010000001.1"/>
</dbReference>